<accession>A0A251X1C8</accession>
<dbReference type="EMBL" id="MSPP01000001">
    <property type="protein sequence ID" value="OUD10188.1"/>
    <property type="molecule type" value="Genomic_DNA"/>
</dbReference>
<feature type="region of interest" description="Disordered" evidence="2">
    <location>
        <begin position="234"/>
        <end position="266"/>
    </location>
</feature>
<gene>
    <name evidence="3" type="ORF">BVC71_01335</name>
</gene>
<evidence type="ECO:0008006" key="5">
    <source>
        <dbReference type="Google" id="ProtNLM"/>
    </source>
</evidence>
<comment type="caution">
    <text evidence="3">The sequence shown here is derived from an EMBL/GenBank/DDBJ whole genome shotgun (WGS) entry which is preliminary data.</text>
</comment>
<name>A0A251X1C8_9RHOB</name>
<evidence type="ECO:0000256" key="2">
    <source>
        <dbReference type="SAM" id="MobiDB-lite"/>
    </source>
</evidence>
<keyword evidence="4" id="KW-1185">Reference proteome</keyword>
<dbReference type="OrthoDB" id="7689218at2"/>
<evidence type="ECO:0000256" key="1">
    <source>
        <dbReference type="SAM" id="Coils"/>
    </source>
</evidence>
<protein>
    <recommendedName>
        <fullName evidence="5">Flagellar assembly protein FliH/Type III secretion system HrpE domain-containing protein</fullName>
    </recommendedName>
</protein>
<dbReference type="Proteomes" id="UP000194664">
    <property type="component" value="Unassembled WGS sequence"/>
</dbReference>
<keyword evidence="1" id="KW-0175">Coiled coil</keyword>
<organism evidence="3 4">
    <name type="scientific">Marivivens niveibacter</name>
    <dbReference type="NCBI Taxonomy" id="1930667"/>
    <lineage>
        <taxon>Bacteria</taxon>
        <taxon>Pseudomonadati</taxon>
        <taxon>Pseudomonadota</taxon>
        <taxon>Alphaproteobacteria</taxon>
        <taxon>Rhodobacterales</taxon>
        <taxon>Paracoccaceae</taxon>
        <taxon>Marivivens group</taxon>
        <taxon>Marivivens</taxon>
    </lineage>
</organism>
<dbReference type="RefSeq" id="WP_086449838.1">
    <property type="nucleotide sequence ID" value="NZ_MSPP01000001.1"/>
</dbReference>
<evidence type="ECO:0000313" key="3">
    <source>
        <dbReference type="EMBL" id="OUD10188.1"/>
    </source>
</evidence>
<evidence type="ECO:0000313" key="4">
    <source>
        <dbReference type="Proteomes" id="UP000194664"/>
    </source>
</evidence>
<proteinExistence type="predicted"/>
<sequence>MTQPEPRKIRPADILEMIRSNAEQGFVERNFREPADATKFAAKTIADSATVIEDAENIAPVTEALVQGIPEAEVEHRIAAARAAAKAEGIAEERARLEGEINEERAQLQDAKAAFERAVARLSELHPEDSAQIVDTLDIAIRRLASERAGMEIDIMPLPFLTRIEAIADRVSQGIRSVKIRLNPGDFAAIEPYIGTSETIDPDMLSIDLGLGRGDVIVRSDAVRLEDVIAPNDLTAQPANEKAAAENSGRAPTANPAPKKSSGSDT</sequence>
<reference evidence="3 4" key="1">
    <citation type="submission" date="2016-12" db="EMBL/GenBank/DDBJ databases">
        <title>The draft genome sequence of HSLHS2.</title>
        <authorList>
            <person name="Hu D."/>
            <person name="Wang L."/>
            <person name="Shao Z."/>
        </authorList>
    </citation>
    <scope>NUCLEOTIDE SEQUENCE [LARGE SCALE GENOMIC DNA]</scope>
    <source>
        <strain evidence="3">MCCC 1A06712</strain>
    </source>
</reference>
<dbReference type="AlphaFoldDB" id="A0A251X1C8"/>
<feature type="coiled-coil region" evidence="1">
    <location>
        <begin position="80"/>
        <end position="125"/>
    </location>
</feature>